<feature type="region of interest" description="Disordered" evidence="5">
    <location>
        <begin position="124"/>
        <end position="216"/>
    </location>
</feature>
<sequence>MTENFLGKAVSIHCKNGMGIFQGHIKAATPTKITIIRAFRNGIPLKKQDMEITINASDIEKLDLIPTQNTSLSTISMGETQETPERSNHVISKPTPIKKETNGETYSAFASMVGAMARTNIGSGNGNSGFSNPASVNKSPQNGASGKSQSQKNKSKSPTMKYVSDNNKQQKQLNSNNGRTKPIDVPGTNNYKYTKKQQRQQRYNRNSAFGTPVDDSTMDEDFDFEKNLALFDKQAIWDEIENGSTTQKPDLLRETNFIQQQQPKKFRHDENVISSKPPQYRQIVTEYKDSEEYVTDDGLIIPGLPQKLRDRVQNLAEEHGLSWERQSDMLARGATELALLLLGASRRLIPKNQHQWPVITIICDEPFNERIGDIACNTGRQLASHGLKIMLHIKTTTISDRQSKELELFTDTGNDFCYSVDELPQSDLVILAVKKSELSKEITDWILNNRATVLAIDPPIEGVKNVTIKCSLLPILPLAGLNKNACGRLYLCNLGIPLKFYRDSGIKYKSPFGSKFVIPLYEEPTTTATTSSV</sequence>
<dbReference type="InterPro" id="IPR034107">
    <property type="entry name" value="Lsm16_N"/>
</dbReference>
<dbReference type="GO" id="GO:0000932">
    <property type="term" value="C:P-body"/>
    <property type="evidence" value="ECO:0007669"/>
    <property type="project" value="UniProtKB-SubCell"/>
</dbReference>
<dbReference type="InterPro" id="IPR025762">
    <property type="entry name" value="DFDF"/>
</dbReference>
<dbReference type="Pfam" id="PF09532">
    <property type="entry name" value="FDF"/>
    <property type="match status" value="1"/>
</dbReference>
<dbReference type="SMART" id="SM01271">
    <property type="entry name" value="LSM14"/>
    <property type="match status" value="1"/>
</dbReference>
<dbReference type="Gene3D" id="3.40.50.10260">
    <property type="entry name" value="YjeF N-terminal domain"/>
    <property type="match status" value="1"/>
</dbReference>
<comment type="similarity">
    <text evidence="2">Belongs to the EDC3 family.</text>
</comment>
<dbReference type="EMBL" id="UFQT01000186">
    <property type="protein sequence ID" value="SSX21287.1"/>
    <property type="molecule type" value="Genomic_DNA"/>
</dbReference>
<evidence type="ECO:0000313" key="9">
    <source>
        <dbReference type="EMBL" id="SSX21287.1"/>
    </source>
</evidence>
<feature type="compositionally biased region" description="Polar residues" evidence="5">
    <location>
        <begin position="136"/>
        <end position="146"/>
    </location>
</feature>
<evidence type="ECO:0000259" key="7">
    <source>
        <dbReference type="PROSITE" id="PS51512"/>
    </source>
</evidence>
<organism evidence="8">
    <name type="scientific">Culicoides sonorensis</name>
    <name type="common">Biting midge</name>
    <dbReference type="NCBI Taxonomy" id="179676"/>
    <lineage>
        <taxon>Eukaryota</taxon>
        <taxon>Metazoa</taxon>
        <taxon>Ecdysozoa</taxon>
        <taxon>Arthropoda</taxon>
        <taxon>Hexapoda</taxon>
        <taxon>Insecta</taxon>
        <taxon>Pterygota</taxon>
        <taxon>Neoptera</taxon>
        <taxon>Endopterygota</taxon>
        <taxon>Diptera</taxon>
        <taxon>Nematocera</taxon>
        <taxon>Chironomoidea</taxon>
        <taxon>Ceratopogonidae</taxon>
        <taxon>Ceratopogoninae</taxon>
        <taxon>Culicoides</taxon>
        <taxon>Monoculicoides</taxon>
    </lineage>
</organism>
<evidence type="ECO:0000256" key="2">
    <source>
        <dbReference type="ARBA" id="ARBA00006610"/>
    </source>
</evidence>
<comment type="subcellular location">
    <subcellularLocation>
        <location evidence="1">Cytoplasm</location>
        <location evidence="1">P-body</location>
    </subcellularLocation>
</comment>
<dbReference type="EMBL" id="UFQS01000186">
    <property type="protein sequence ID" value="SSX00907.1"/>
    <property type="molecule type" value="Genomic_DNA"/>
</dbReference>
<gene>
    <name evidence="8" type="primary">CSON004397</name>
</gene>
<evidence type="ECO:0000256" key="5">
    <source>
        <dbReference type="SAM" id="MobiDB-lite"/>
    </source>
</evidence>
<dbReference type="InterPro" id="IPR025609">
    <property type="entry name" value="Lsm14-like_N"/>
</dbReference>
<proteinExistence type="inferred from homology"/>
<accession>A0A336K915</accession>
<evidence type="ECO:0000256" key="4">
    <source>
        <dbReference type="ARBA" id="ARBA00022490"/>
    </source>
</evidence>
<reference evidence="8" key="1">
    <citation type="submission" date="2018-04" db="EMBL/GenBank/DDBJ databases">
        <authorList>
            <person name="Go L.Y."/>
            <person name="Mitchell J.A."/>
        </authorList>
    </citation>
    <scope>NUCLEOTIDE SEQUENCE</scope>
    <source>
        <tissue evidence="8">Whole organism</tissue>
    </source>
</reference>
<evidence type="ECO:0000256" key="1">
    <source>
        <dbReference type="ARBA" id="ARBA00004201"/>
    </source>
</evidence>
<dbReference type="PANTHER" id="PTHR13612">
    <property type="entry name" value="ENHANCER OF MRNA-DECAPPING PROTEIN 3"/>
    <property type="match status" value="1"/>
</dbReference>
<dbReference type="SUPFAM" id="SSF64153">
    <property type="entry name" value="YjeF N-terminal domain-like"/>
    <property type="match status" value="1"/>
</dbReference>
<dbReference type="GO" id="GO:0031087">
    <property type="term" value="P:deadenylation-independent decapping of nuclear-transcribed mRNA"/>
    <property type="evidence" value="ECO:0007669"/>
    <property type="project" value="InterPro"/>
</dbReference>
<evidence type="ECO:0000256" key="3">
    <source>
        <dbReference type="ARBA" id="ARBA00015797"/>
    </source>
</evidence>
<dbReference type="PANTHER" id="PTHR13612:SF0">
    <property type="entry name" value="ENHANCER OF MRNA-DECAPPING PROTEIN 3"/>
    <property type="match status" value="1"/>
</dbReference>
<dbReference type="GO" id="GO:0033962">
    <property type="term" value="P:P-body assembly"/>
    <property type="evidence" value="ECO:0007669"/>
    <property type="project" value="TreeGrafter"/>
</dbReference>
<feature type="region of interest" description="Disordered" evidence="5">
    <location>
        <begin position="77"/>
        <end position="100"/>
    </location>
</feature>
<dbReference type="Gene3D" id="2.30.30.100">
    <property type="match status" value="1"/>
</dbReference>
<dbReference type="AlphaFoldDB" id="A0A336K915"/>
<dbReference type="VEuPathDB" id="VectorBase:CSON004397"/>
<dbReference type="InterPro" id="IPR036652">
    <property type="entry name" value="YjeF_N_dom_sf"/>
</dbReference>
<feature type="domain" description="YjeF N-terminal" evidence="6">
    <location>
        <begin position="308"/>
        <end position="502"/>
    </location>
</feature>
<keyword evidence="4" id="KW-0963">Cytoplasm</keyword>
<feature type="domain" description="DFDF" evidence="7">
    <location>
        <begin position="210"/>
        <end position="246"/>
    </location>
</feature>
<evidence type="ECO:0000259" key="6">
    <source>
        <dbReference type="PROSITE" id="PS51385"/>
    </source>
</evidence>
<dbReference type="PROSITE" id="PS51385">
    <property type="entry name" value="YJEF_N"/>
    <property type="match status" value="1"/>
</dbReference>
<dbReference type="CDD" id="cd01737">
    <property type="entry name" value="LSm16_N"/>
    <property type="match status" value="1"/>
</dbReference>
<name>A0A336K915_CULSO</name>
<protein>
    <recommendedName>
        <fullName evidence="3">Enhancer of mRNA-decapping protein 3</fullName>
    </recommendedName>
</protein>
<evidence type="ECO:0000313" key="8">
    <source>
        <dbReference type="EMBL" id="SSX00907.1"/>
    </source>
</evidence>
<feature type="compositionally biased region" description="Low complexity" evidence="5">
    <location>
        <begin position="166"/>
        <end position="177"/>
    </location>
</feature>
<dbReference type="OMA" id="NHQWPKI"/>
<dbReference type="PROSITE" id="PS51512">
    <property type="entry name" value="DFDF"/>
    <property type="match status" value="1"/>
</dbReference>
<reference evidence="9" key="2">
    <citation type="submission" date="2018-07" db="EMBL/GenBank/DDBJ databases">
        <authorList>
            <person name="Quirk P.G."/>
            <person name="Krulwich T.A."/>
        </authorList>
    </citation>
    <scope>NUCLEOTIDE SEQUENCE</scope>
</reference>
<dbReference type="InterPro" id="IPR004443">
    <property type="entry name" value="YjeF_N_dom"/>
</dbReference>
<dbReference type="InterPro" id="IPR019050">
    <property type="entry name" value="FDF_dom"/>
</dbReference>
<dbReference type="SMART" id="SM01199">
    <property type="entry name" value="FDF"/>
    <property type="match status" value="1"/>
</dbReference>
<dbReference type="GO" id="GO:0003729">
    <property type="term" value="F:mRNA binding"/>
    <property type="evidence" value="ECO:0007669"/>
    <property type="project" value="InterPro"/>
</dbReference>